<proteinExistence type="predicted"/>
<sequence length="374" mass="40995">MRIISCRYIQLFIFNIKQQDYIMNEQDVYLISNESGADKCPEGKLALYTNVRFNTGEMGDILIISPNVQLNKAQLESYGFIVGAHDGVSSVVNNMGQDATLVSGLYLDGQTLTVKPGTNIPTLIECPLGSGNWNDAVNSVVSADIETVDLTMSIESEIILEEEEGYSALLQIHNNSSESVDNVTVTASSSNSAVFSVETGTQTTSIAGNETTNVRIPLQGKGQGSATLTCQLTMPFGIVNNGNNMTQTAVTVSDVRPLHVTQSFAGDWQDTWPSTKYIYSYKLILSSAETEVDKWELSFALPDGAEVYPKWLESESSWVKLNTEKSVNGNVYLDSEPGHVIAPDKNIELDIQILYPNQSSDYQTLKNLRLMQLA</sequence>
<accession>A0A3J4MFM2</accession>
<dbReference type="AlphaFoldDB" id="A0A3J4MFM2"/>
<comment type="caution">
    <text evidence="1">The sequence shown here is derived from an EMBL/GenBank/DDBJ whole genome shotgun (WGS) entry which is preliminary data.</text>
</comment>
<gene>
    <name evidence="1" type="ORF">EEN95_08525</name>
</gene>
<evidence type="ECO:0000313" key="1">
    <source>
        <dbReference type="EMBL" id="MFK69372.1"/>
    </source>
</evidence>
<dbReference type="Proteomes" id="UP000885320">
    <property type="component" value="Unassembled WGS sequence"/>
</dbReference>
<dbReference type="EMBL" id="RMUA01000010">
    <property type="protein sequence ID" value="MFK69372.1"/>
    <property type="molecule type" value="Genomic_DNA"/>
</dbReference>
<protein>
    <submittedName>
        <fullName evidence="1">Uncharacterized protein</fullName>
    </submittedName>
</protein>
<reference evidence="1" key="1">
    <citation type="submission" date="2018-11" db="EMBL/GenBank/DDBJ databases">
        <authorList>
            <consortium name="PulseNet: The National Subtyping Network for Foodborne Disease Surveillance"/>
            <person name="Tarr C.L."/>
            <person name="Trees E."/>
            <person name="Katz L.S."/>
            <person name="Carleton-Romer H.A."/>
            <person name="Stroika S."/>
            <person name="Kucerova Z."/>
            <person name="Roache K.F."/>
            <person name="Sabol A.L."/>
            <person name="Besser J."/>
            <person name="Gerner-Smidt P."/>
        </authorList>
    </citation>
    <scope>NUCLEOTIDE SEQUENCE [LARGE SCALE GENOMIC DNA]</scope>
    <source>
        <strain evidence="1">PNUSAS057377</strain>
    </source>
</reference>
<organism evidence="1">
    <name type="scientific">Salmonella enterica</name>
    <name type="common">Salmonella choleraesuis</name>
    <dbReference type="NCBI Taxonomy" id="28901"/>
    <lineage>
        <taxon>Bacteria</taxon>
        <taxon>Pseudomonadati</taxon>
        <taxon>Pseudomonadota</taxon>
        <taxon>Gammaproteobacteria</taxon>
        <taxon>Enterobacterales</taxon>
        <taxon>Enterobacteriaceae</taxon>
        <taxon>Salmonella</taxon>
    </lineage>
</organism>
<name>A0A3J4MFM2_SALER</name>